<evidence type="ECO:0000313" key="1">
    <source>
        <dbReference type="EMBL" id="KAJ8111830.1"/>
    </source>
</evidence>
<sequence>MPKTVLITGCGPSGIGLALAAEFQLRGHRVFATGLSDSLLAPAKDLGMETLVLDVTSASSIDAAVAHVAKATGGRLDILLNNAGLMHVMPFADTDVEAARKVLGVNVLGVFAVTKAFLPLLLAAVDARASAGQPARSLVVNISSVNEVFRPSFFAIYNASKAAVETLGGTIRTELAPLGIQVVTIKTGSIRTPLFDNAPPTKIPENSFYYPIREWIEGRQMLGAARFIEPEEYAKTVVTALLRPSIKPVIWVGGLSTIAWILSWFGWEGILDGPNIKQNRLEKIKR</sequence>
<dbReference type="EMBL" id="JAPESX010001736">
    <property type="protein sequence ID" value="KAJ8111830.1"/>
    <property type="molecule type" value="Genomic_DNA"/>
</dbReference>
<protein>
    <submittedName>
        <fullName evidence="1">Uncharacterized protein</fullName>
    </submittedName>
</protein>
<keyword evidence="2" id="KW-1185">Reference proteome</keyword>
<dbReference type="Proteomes" id="UP001153334">
    <property type="component" value="Unassembled WGS sequence"/>
</dbReference>
<evidence type="ECO:0000313" key="2">
    <source>
        <dbReference type="Proteomes" id="UP001153334"/>
    </source>
</evidence>
<proteinExistence type="predicted"/>
<reference evidence="1" key="1">
    <citation type="submission" date="2022-11" db="EMBL/GenBank/DDBJ databases">
        <title>Genome Sequence of Nemania bipapillata.</title>
        <authorList>
            <person name="Buettner E."/>
        </authorList>
    </citation>
    <scope>NUCLEOTIDE SEQUENCE</scope>
    <source>
        <strain evidence="1">CP14</strain>
    </source>
</reference>
<accession>A0ACC2I9M4</accession>
<gene>
    <name evidence="1" type="ORF">ONZ43_g5531</name>
</gene>
<name>A0ACC2I9M4_9PEZI</name>
<comment type="caution">
    <text evidence="1">The sequence shown here is derived from an EMBL/GenBank/DDBJ whole genome shotgun (WGS) entry which is preliminary data.</text>
</comment>
<organism evidence="1 2">
    <name type="scientific">Nemania bipapillata</name>
    <dbReference type="NCBI Taxonomy" id="110536"/>
    <lineage>
        <taxon>Eukaryota</taxon>
        <taxon>Fungi</taxon>
        <taxon>Dikarya</taxon>
        <taxon>Ascomycota</taxon>
        <taxon>Pezizomycotina</taxon>
        <taxon>Sordariomycetes</taxon>
        <taxon>Xylariomycetidae</taxon>
        <taxon>Xylariales</taxon>
        <taxon>Xylariaceae</taxon>
        <taxon>Nemania</taxon>
    </lineage>
</organism>